<evidence type="ECO:0000313" key="1">
    <source>
        <dbReference type="EMBL" id="PAV12395.1"/>
    </source>
</evidence>
<proteinExistence type="predicted"/>
<comment type="caution">
    <text evidence="1">The sequence shown here is derived from an EMBL/GenBank/DDBJ whole genome shotgun (WGS) entry which is preliminary data.</text>
</comment>
<dbReference type="OrthoDB" id="10183at2157"/>
<dbReference type="AlphaFoldDB" id="A0A2A2HSW2"/>
<organism evidence="1 2">
    <name type="scientific">Methanosarcina spelaei</name>
    <dbReference type="NCBI Taxonomy" id="1036679"/>
    <lineage>
        <taxon>Archaea</taxon>
        <taxon>Methanobacteriati</taxon>
        <taxon>Methanobacteriota</taxon>
        <taxon>Stenosarchaea group</taxon>
        <taxon>Methanomicrobia</taxon>
        <taxon>Methanosarcinales</taxon>
        <taxon>Methanosarcinaceae</taxon>
        <taxon>Methanosarcina</taxon>
    </lineage>
</organism>
<evidence type="ECO:0000313" key="2">
    <source>
        <dbReference type="Proteomes" id="UP000218164"/>
    </source>
</evidence>
<dbReference type="RefSeq" id="WP_095644703.1">
    <property type="nucleotide sequence ID" value="NZ_LMVP01000257.1"/>
</dbReference>
<gene>
    <name evidence="1" type="ORF">ASJ81_06370</name>
</gene>
<reference evidence="1 2" key="1">
    <citation type="journal article" date="2017" name="BMC Genomics">
        <title>Genomic analysis of methanogenic archaea reveals a shift towards energy conservation.</title>
        <authorList>
            <person name="Gilmore S.P."/>
            <person name="Henske J.K."/>
            <person name="Sexton J.A."/>
            <person name="Solomon K.V."/>
            <person name="Seppala S."/>
            <person name="Yoo J.I."/>
            <person name="Huyett L.M."/>
            <person name="Pressman A."/>
            <person name="Cogan J.Z."/>
            <person name="Kivenson V."/>
            <person name="Peng X."/>
            <person name="Tan Y."/>
            <person name="Valentine D.L."/>
            <person name="O'Malley M.A."/>
        </authorList>
    </citation>
    <scope>NUCLEOTIDE SEQUENCE [LARGE SCALE GENOMIC DNA]</scope>
    <source>
        <strain evidence="1 2">MC-15</strain>
    </source>
</reference>
<dbReference type="Proteomes" id="UP000218164">
    <property type="component" value="Unassembled WGS sequence"/>
</dbReference>
<sequence length="623" mass="68242">MTFTQYSDIYVAVRDTGITRILSHVMAQRPSLFNYGSTLPVTGPWPICLDIRTVPQVVQANNPLITVMNPLPVIQTPITLDYIIQLTKGTVDFFPGSALSLPVEMNSPLRNQQFAVNFDVCAGLICQSGKSILPLTSSITKEDTIDITKEDTIDITKEDTSNITKEDTSNIKKEKESIECVCLNLFATGGCEIVGVPGKQNISMKISGIEIPELKSDSLEKIIKCYSLFTLNQGILPKITDAISALVFNAISLPKSLGSLTFSASTAVPYNPAVEDNQLKLFVNLENIALDLPPLGPSSSENESPETVTRTSRLRSRKGAFDFSAAISADAFERIFTAVVKEFRFLKSGTDNYSSFSVNYDVMAHLEGGSVETRDDGIIVIKELNVIWDKFKLNIGIDIPKISVGGGEVCVNPPYPSCKVPIVGCKKCVTLPSYSFFSGSPDITVPVDLSGIITSELVFNTQLETFYGIGSGTPNRWQIAFVPTLPSDLYITNIADSVGDLFRSRMKHAIDDLLSSSKAPEPAIKLVSEILGGIDNIMRNIINIPDDIGKWFIDMIQHIGIVRTLLNDLYDYLTFKIPAAFEIEDPFQVLKPASNMIPVKIPIEFIRVSVNSHEITIEGDVGD</sequence>
<accession>A0A2A2HSW2</accession>
<dbReference type="EMBL" id="LMVP01000257">
    <property type="protein sequence ID" value="PAV12395.1"/>
    <property type="molecule type" value="Genomic_DNA"/>
</dbReference>
<name>A0A2A2HSW2_9EURY</name>
<protein>
    <submittedName>
        <fullName evidence="1">Uncharacterized protein</fullName>
    </submittedName>
</protein>
<keyword evidence="2" id="KW-1185">Reference proteome</keyword>